<evidence type="ECO:0000256" key="8">
    <source>
        <dbReference type="ARBA" id="ARBA00022842"/>
    </source>
</evidence>
<proteinExistence type="inferred from homology"/>
<evidence type="ECO:0000256" key="4">
    <source>
        <dbReference type="ARBA" id="ARBA00006171"/>
    </source>
</evidence>
<dbReference type="InterPro" id="IPR023198">
    <property type="entry name" value="PGP-like_dom2"/>
</dbReference>
<dbReference type="GO" id="GO:0005975">
    <property type="term" value="P:carbohydrate metabolic process"/>
    <property type="evidence" value="ECO:0007669"/>
    <property type="project" value="InterPro"/>
</dbReference>
<evidence type="ECO:0000256" key="2">
    <source>
        <dbReference type="ARBA" id="ARBA00001946"/>
    </source>
</evidence>
<dbReference type="PRINTS" id="PR00413">
    <property type="entry name" value="HADHALOGNASE"/>
</dbReference>
<dbReference type="Gene3D" id="3.40.50.1000">
    <property type="entry name" value="HAD superfamily/HAD-like"/>
    <property type="match status" value="1"/>
</dbReference>
<dbReference type="InterPro" id="IPR037512">
    <property type="entry name" value="PGPase_prok"/>
</dbReference>
<dbReference type="Gene3D" id="1.10.150.240">
    <property type="entry name" value="Putative phosphatase, domain 2"/>
    <property type="match status" value="1"/>
</dbReference>
<organism evidence="10 11">
    <name type="scientific">Coxiella burnetii (strain Dugway 5J108-111)</name>
    <dbReference type="NCBI Taxonomy" id="434922"/>
    <lineage>
        <taxon>Bacteria</taxon>
        <taxon>Pseudomonadati</taxon>
        <taxon>Pseudomonadota</taxon>
        <taxon>Gammaproteobacteria</taxon>
        <taxon>Legionellales</taxon>
        <taxon>Coxiellaceae</taxon>
        <taxon>Coxiella</taxon>
    </lineage>
</organism>
<reference evidence="10 11" key="1">
    <citation type="journal article" date="2009" name="Infect. Immun.">
        <title>Comparative genomics reveal extensive transposon-mediated genomic plasticity and diversity among potential effector proteins within the genus Coxiella.</title>
        <authorList>
            <person name="Beare P.A."/>
            <person name="Unsworth N."/>
            <person name="Andoh M."/>
            <person name="Voth D.E."/>
            <person name="Omsland A."/>
            <person name="Gilk S.D."/>
            <person name="Williams K.P."/>
            <person name="Sobral B.W."/>
            <person name="Kupko J.J.III."/>
            <person name="Porcella S.F."/>
            <person name="Samuel J.E."/>
            <person name="Heinzen R.A."/>
        </authorList>
    </citation>
    <scope>NUCLEOTIDE SEQUENCE [LARGE SCALE GENOMIC DNA]</scope>
    <source>
        <strain evidence="10 11">Dugway 5J108-111</strain>
    </source>
</reference>
<comment type="similarity">
    <text evidence="4">Belongs to the HAD-like hydrolase superfamily. CbbY/CbbZ/Gph/YieH family.</text>
</comment>
<dbReference type="InterPro" id="IPR006439">
    <property type="entry name" value="HAD-SF_hydro_IA"/>
</dbReference>
<keyword evidence="7 10" id="KW-0378">Hydrolase</keyword>
<dbReference type="InterPro" id="IPR050155">
    <property type="entry name" value="HAD-like_hydrolase_sf"/>
</dbReference>
<gene>
    <name evidence="10" type="primary">gph</name>
    <name evidence="10" type="ordered locus">CBUD_1730</name>
</gene>
<protein>
    <recommendedName>
        <fullName evidence="5">phosphoglycolate phosphatase</fullName>
        <ecNumber evidence="5">3.1.3.18</ecNumber>
    </recommendedName>
</protein>
<accession>A9KGL8</accession>
<dbReference type="InterPro" id="IPR023214">
    <property type="entry name" value="HAD_sf"/>
</dbReference>
<comment type="pathway">
    <text evidence="3">Organic acid metabolism; glycolate biosynthesis; glycolate from 2-phosphoglycolate: step 1/1.</text>
</comment>
<keyword evidence="6" id="KW-0479">Metal-binding</keyword>
<dbReference type="SFLD" id="SFLDG01129">
    <property type="entry name" value="C1.5:_HAD__Beta-PGM__Phosphata"/>
    <property type="match status" value="1"/>
</dbReference>
<evidence type="ECO:0000313" key="11">
    <source>
        <dbReference type="Proteomes" id="UP000008555"/>
    </source>
</evidence>
<dbReference type="FunFam" id="3.40.50.1000:FF:000022">
    <property type="entry name" value="Phosphoglycolate phosphatase"/>
    <property type="match status" value="1"/>
</dbReference>
<dbReference type="PANTHER" id="PTHR43434">
    <property type="entry name" value="PHOSPHOGLYCOLATE PHOSPHATASE"/>
    <property type="match status" value="1"/>
</dbReference>
<evidence type="ECO:0000256" key="5">
    <source>
        <dbReference type="ARBA" id="ARBA00013078"/>
    </source>
</evidence>
<dbReference type="GO" id="GO:0005829">
    <property type="term" value="C:cytosol"/>
    <property type="evidence" value="ECO:0007669"/>
    <property type="project" value="TreeGrafter"/>
</dbReference>
<keyword evidence="9" id="KW-0119">Carbohydrate metabolism</keyword>
<dbReference type="PANTHER" id="PTHR43434:SF23">
    <property type="entry name" value="PHOSPHOGLYCOLATE PHOSPHATASE"/>
    <property type="match status" value="1"/>
</dbReference>
<dbReference type="Proteomes" id="UP000008555">
    <property type="component" value="Chromosome"/>
</dbReference>
<dbReference type="AlphaFoldDB" id="A9KGL8"/>
<dbReference type="NCBIfam" id="TIGR01549">
    <property type="entry name" value="HAD-SF-IA-v1"/>
    <property type="match status" value="1"/>
</dbReference>
<evidence type="ECO:0000256" key="1">
    <source>
        <dbReference type="ARBA" id="ARBA00000830"/>
    </source>
</evidence>
<comment type="cofactor">
    <cofactor evidence="2">
        <name>Mg(2+)</name>
        <dbReference type="ChEBI" id="CHEBI:18420"/>
    </cofactor>
</comment>
<evidence type="ECO:0000313" key="10">
    <source>
        <dbReference type="EMBL" id="ABS77230.2"/>
    </source>
</evidence>
<sequence>MSPLITSRVLLMSNPTHRVTAVFFDLDGTLLDTAPDLADALNQLLNKHGRDPLPLKVIRPTVAQGTRGILANGFSINQTDPRFNPLRDEFLSIYQSCLTNKTTYFDGMAEVLEYLDVHAIPWGVVTNKPGWLARPLLNHFKLTRRYRCLISGDQLANRKPHPEPLLFACKTVDVQPHTALYVGDTEGDIQAAKAAGMLAVAATYGYLSANSTPQDWKADALIKSPLELIDWLKGNENT</sequence>
<dbReference type="GO" id="GO:0046872">
    <property type="term" value="F:metal ion binding"/>
    <property type="evidence" value="ECO:0007669"/>
    <property type="project" value="UniProtKB-KW"/>
</dbReference>
<dbReference type="GO" id="GO:0008967">
    <property type="term" value="F:phosphoglycolate phosphatase activity"/>
    <property type="evidence" value="ECO:0007669"/>
    <property type="project" value="UniProtKB-EC"/>
</dbReference>
<dbReference type="EMBL" id="CP000733">
    <property type="protein sequence ID" value="ABS77230.2"/>
    <property type="molecule type" value="Genomic_DNA"/>
</dbReference>
<keyword evidence="8" id="KW-0460">Magnesium</keyword>
<name>A9KGL8_COXBN</name>
<evidence type="ECO:0000256" key="9">
    <source>
        <dbReference type="ARBA" id="ARBA00023277"/>
    </source>
</evidence>
<dbReference type="NCBIfam" id="TIGR01509">
    <property type="entry name" value="HAD-SF-IA-v3"/>
    <property type="match status" value="1"/>
</dbReference>
<dbReference type="SUPFAM" id="SSF56784">
    <property type="entry name" value="HAD-like"/>
    <property type="match status" value="1"/>
</dbReference>
<dbReference type="NCBIfam" id="TIGR01449">
    <property type="entry name" value="PGP_bact"/>
    <property type="match status" value="1"/>
</dbReference>
<evidence type="ECO:0000256" key="6">
    <source>
        <dbReference type="ARBA" id="ARBA00022723"/>
    </source>
</evidence>
<dbReference type="SFLD" id="SFLDS00003">
    <property type="entry name" value="Haloacid_Dehalogenase"/>
    <property type="match status" value="1"/>
</dbReference>
<comment type="catalytic activity">
    <reaction evidence="1">
        <text>2-phosphoglycolate + H2O = glycolate + phosphate</text>
        <dbReference type="Rhea" id="RHEA:14369"/>
        <dbReference type="ChEBI" id="CHEBI:15377"/>
        <dbReference type="ChEBI" id="CHEBI:29805"/>
        <dbReference type="ChEBI" id="CHEBI:43474"/>
        <dbReference type="ChEBI" id="CHEBI:58033"/>
        <dbReference type="EC" id="3.1.3.18"/>
    </reaction>
</comment>
<dbReference type="GO" id="GO:0006281">
    <property type="term" value="P:DNA repair"/>
    <property type="evidence" value="ECO:0007669"/>
    <property type="project" value="TreeGrafter"/>
</dbReference>
<dbReference type="KEGG" id="cbd:CBUD_1730"/>
<dbReference type="SFLD" id="SFLDG01135">
    <property type="entry name" value="C1.5.6:_HAD__Beta-PGM__Phospha"/>
    <property type="match status" value="1"/>
</dbReference>
<dbReference type="InterPro" id="IPR041492">
    <property type="entry name" value="HAD_2"/>
</dbReference>
<evidence type="ECO:0000256" key="3">
    <source>
        <dbReference type="ARBA" id="ARBA00004818"/>
    </source>
</evidence>
<dbReference type="HOGENOM" id="CLU_045011_19_1_6"/>
<dbReference type="Pfam" id="PF13419">
    <property type="entry name" value="HAD_2"/>
    <property type="match status" value="1"/>
</dbReference>
<dbReference type="InterPro" id="IPR036412">
    <property type="entry name" value="HAD-like_sf"/>
</dbReference>
<evidence type="ECO:0000256" key="7">
    <source>
        <dbReference type="ARBA" id="ARBA00022801"/>
    </source>
</evidence>
<dbReference type="EC" id="3.1.3.18" evidence="5"/>